<dbReference type="EMBL" id="WEIO01000004">
    <property type="protein sequence ID" value="KAB7707114.1"/>
    <property type="molecule type" value="Genomic_DNA"/>
</dbReference>
<reference evidence="1 2" key="1">
    <citation type="submission" date="2019-10" db="EMBL/GenBank/DDBJ databases">
        <title>Bacillus aerolatum sp. nov., isolated from bioaerosol of sport playgrounds.</title>
        <authorList>
            <person name="Chen P."/>
            <person name="Zhang G."/>
        </authorList>
    </citation>
    <scope>NUCLEOTIDE SEQUENCE [LARGE SCALE GENOMIC DNA]</scope>
    <source>
        <strain evidence="1 2">CX253</strain>
    </source>
</reference>
<keyword evidence="2" id="KW-1185">Reference proteome</keyword>
<sequence length="62" mass="7181">MNIEEKSLLRELLKKHDLSSSLISKLKKESNANMYEQRSEAKKLHELEALIAVQISEDRGEK</sequence>
<proteinExistence type="predicted"/>
<dbReference type="InterPro" id="IPR046882">
    <property type="entry name" value="Sp-DndD"/>
</dbReference>
<evidence type="ECO:0000313" key="2">
    <source>
        <dbReference type="Proteomes" id="UP000429595"/>
    </source>
</evidence>
<evidence type="ECO:0000313" key="1">
    <source>
        <dbReference type="EMBL" id="KAB7707114.1"/>
    </source>
</evidence>
<name>A0A6I1FG22_9BACI</name>
<dbReference type="AlphaFoldDB" id="A0A6I1FG22"/>
<dbReference type="RefSeq" id="WP_152151050.1">
    <property type="nucleotide sequence ID" value="NZ_WEIO01000004.1"/>
</dbReference>
<dbReference type="Proteomes" id="UP000429595">
    <property type="component" value="Unassembled WGS sequence"/>
</dbReference>
<accession>A0A6I1FG22</accession>
<comment type="caution">
    <text evidence="1">The sequence shown here is derived from an EMBL/GenBank/DDBJ whole genome shotgun (WGS) entry which is preliminary data.</text>
</comment>
<dbReference type="Pfam" id="PF20306">
    <property type="entry name" value="Sp-DndD"/>
    <property type="match status" value="1"/>
</dbReference>
<protein>
    <submittedName>
        <fullName evidence="1">Uncharacterized protein</fullName>
    </submittedName>
</protein>
<gene>
    <name evidence="1" type="ORF">F9802_08875</name>
</gene>
<organism evidence="1 2">
    <name type="scientific">Bacillus aerolatus</name>
    <dbReference type="NCBI Taxonomy" id="2653354"/>
    <lineage>
        <taxon>Bacteria</taxon>
        <taxon>Bacillati</taxon>
        <taxon>Bacillota</taxon>
        <taxon>Bacilli</taxon>
        <taxon>Bacillales</taxon>
        <taxon>Bacillaceae</taxon>
        <taxon>Bacillus</taxon>
    </lineage>
</organism>